<evidence type="ECO:0000256" key="3">
    <source>
        <dbReference type="ARBA" id="ARBA00022630"/>
    </source>
</evidence>
<dbReference type="PANTHER" id="PTHR43706:SF47">
    <property type="entry name" value="EXTERNAL NADH-UBIQUINONE OXIDOREDUCTASE 1, MITOCHONDRIAL-RELATED"/>
    <property type="match status" value="1"/>
</dbReference>
<evidence type="ECO:0000256" key="5">
    <source>
        <dbReference type="ARBA" id="ARBA00022946"/>
    </source>
</evidence>
<keyword evidence="7" id="KW-0520">NAD</keyword>
<keyword evidence="5" id="KW-0809">Transit peptide</keyword>
<evidence type="ECO:0000259" key="10">
    <source>
        <dbReference type="Pfam" id="PF07992"/>
    </source>
</evidence>
<name>A0A075GFW2_9ARCH</name>
<evidence type="ECO:0000256" key="7">
    <source>
        <dbReference type="ARBA" id="ARBA00023027"/>
    </source>
</evidence>
<evidence type="ECO:0000259" key="11">
    <source>
        <dbReference type="Pfam" id="PF22366"/>
    </source>
</evidence>
<dbReference type="InterPro" id="IPR045024">
    <property type="entry name" value="NDH-2"/>
</dbReference>
<comment type="catalytic activity">
    <reaction evidence="8">
        <text>a quinone + NADH + H(+) = a quinol + NAD(+)</text>
        <dbReference type="Rhea" id="RHEA:46160"/>
        <dbReference type="ChEBI" id="CHEBI:15378"/>
        <dbReference type="ChEBI" id="CHEBI:24646"/>
        <dbReference type="ChEBI" id="CHEBI:57540"/>
        <dbReference type="ChEBI" id="CHEBI:57945"/>
        <dbReference type="ChEBI" id="CHEBI:132124"/>
        <dbReference type="EC" id="1.6.5.9"/>
    </reaction>
</comment>
<evidence type="ECO:0000256" key="2">
    <source>
        <dbReference type="ARBA" id="ARBA00012637"/>
    </source>
</evidence>
<dbReference type="SUPFAM" id="SSF51905">
    <property type="entry name" value="FAD/NAD(P)-binding domain"/>
    <property type="match status" value="2"/>
</dbReference>
<organism evidence="12">
    <name type="scientific">uncultured marine thaumarchaeote KM3_13_C11</name>
    <dbReference type="NCBI Taxonomy" id="1456007"/>
    <lineage>
        <taxon>Archaea</taxon>
        <taxon>Nitrososphaerota</taxon>
        <taxon>environmental samples</taxon>
    </lineage>
</organism>
<evidence type="ECO:0000313" key="12">
    <source>
        <dbReference type="EMBL" id="AIF00872.1"/>
    </source>
</evidence>
<keyword evidence="3" id="KW-0285">Flavoprotein</keyword>
<dbReference type="InterPro" id="IPR054585">
    <property type="entry name" value="NDH2-like_C"/>
</dbReference>
<evidence type="ECO:0000256" key="8">
    <source>
        <dbReference type="ARBA" id="ARBA00047599"/>
    </source>
</evidence>
<proteinExistence type="inferred from homology"/>
<dbReference type="GO" id="GO:0050136">
    <property type="term" value="F:NADH dehydrogenase (quinone) (non-electrogenic) activity"/>
    <property type="evidence" value="ECO:0007669"/>
    <property type="project" value="UniProtKB-EC"/>
</dbReference>
<keyword evidence="4" id="KW-0274">FAD</keyword>
<dbReference type="InterPro" id="IPR036188">
    <property type="entry name" value="FAD/NAD-bd_sf"/>
</dbReference>
<dbReference type="Pfam" id="PF07992">
    <property type="entry name" value="Pyr_redox_2"/>
    <property type="match status" value="1"/>
</dbReference>
<dbReference type="EC" id="1.6.5.9" evidence="2"/>
<comment type="similarity">
    <text evidence="1">Belongs to the NADH dehydrogenase family.</text>
</comment>
<accession>A0A075GFW2</accession>
<dbReference type="Gene3D" id="3.50.50.100">
    <property type="match status" value="1"/>
</dbReference>
<dbReference type="AlphaFoldDB" id="A0A075GFW2"/>
<keyword evidence="9" id="KW-0812">Transmembrane</keyword>
<feature type="domain" description="External alternative NADH-ubiquinone oxidoreductase-like C-terminal" evidence="11">
    <location>
        <begin position="396"/>
        <end position="456"/>
    </location>
</feature>
<dbReference type="EMBL" id="KF900604">
    <property type="protein sequence ID" value="AIF00872.1"/>
    <property type="molecule type" value="Genomic_DNA"/>
</dbReference>
<keyword evidence="6 12" id="KW-0560">Oxidoreductase</keyword>
<protein>
    <recommendedName>
        <fullName evidence="2">NADH:ubiquinone reductase (non-electrogenic)</fullName>
        <ecNumber evidence="2">1.6.5.9</ecNumber>
    </recommendedName>
</protein>
<evidence type="ECO:0000256" key="1">
    <source>
        <dbReference type="ARBA" id="ARBA00005272"/>
    </source>
</evidence>
<dbReference type="Pfam" id="PF22366">
    <property type="entry name" value="NDH2_C"/>
    <property type="match status" value="1"/>
</dbReference>
<evidence type="ECO:0000256" key="4">
    <source>
        <dbReference type="ARBA" id="ARBA00022827"/>
    </source>
</evidence>
<evidence type="ECO:0000256" key="9">
    <source>
        <dbReference type="SAM" id="Phobius"/>
    </source>
</evidence>
<feature type="transmembrane region" description="Helical" evidence="9">
    <location>
        <begin position="408"/>
        <end position="426"/>
    </location>
</feature>
<keyword evidence="9" id="KW-0472">Membrane</keyword>
<dbReference type="PANTHER" id="PTHR43706">
    <property type="entry name" value="NADH DEHYDROGENASE"/>
    <property type="match status" value="1"/>
</dbReference>
<gene>
    <name evidence="12" type="primary">ndh</name>
</gene>
<keyword evidence="9" id="KW-1133">Transmembrane helix</keyword>
<evidence type="ECO:0000256" key="6">
    <source>
        <dbReference type="ARBA" id="ARBA00023002"/>
    </source>
</evidence>
<reference evidence="12" key="1">
    <citation type="journal article" date="2014" name="Genome Biol. Evol.">
        <title>Pangenome evidence for extensive interdomain horizontal transfer affecting lineage core and shell genes in uncultured planktonic thaumarchaeota and euryarchaeota.</title>
        <authorList>
            <person name="Deschamps P."/>
            <person name="Zivanovic Y."/>
            <person name="Moreira D."/>
            <person name="Rodriguez-Valera F."/>
            <person name="Lopez-Garcia P."/>
        </authorList>
    </citation>
    <scope>NUCLEOTIDE SEQUENCE</scope>
</reference>
<sequence>MPRYSYPFCDNTLLILDRLFLCIVKRILILGGGFAGIECCLKLESYFQNNSEIEITLVSEDNFILFTPMLPQVASGTIETRHIVTPIRTLIKKTKFYEGKIKYIDPHGKSVALYGTNENRGMLIHYDFLVVALGSQTNFFGMKDVQENSYQMSTINDAILLRNRIIDLMEQAENETDPILRKALLKIVIVGGGFAGVETAGELNDFINDVSEYYPSIDEHDVKVTLVEASTEILTGFPQKLAGFAKDKLVERGIDVILDAGVTSFNGQEVLLKSNSKSNKVLLSDLSQEKGHSELVELNSISSRTLVWTAGVTPTDLIKESLFNTYKGRIIVNEFLQVTQFPEVFAIGDCSVFDPELTMKKFPPTAQIAEAHAKIAAANLKELLNGGTLSKFDYSWKGQSAIIGKRTGIASFFGINVAGFLAYLLWRNLYLSKIRSSDKKFRVWLDWSLDLFFKRDISRLKIVKKERSLDYKELDEVDDVW</sequence>
<dbReference type="InterPro" id="IPR023753">
    <property type="entry name" value="FAD/NAD-binding_dom"/>
</dbReference>
<dbReference type="PRINTS" id="PR00411">
    <property type="entry name" value="PNDRDTASEI"/>
</dbReference>
<feature type="domain" description="FAD/NAD(P)-binding" evidence="10">
    <location>
        <begin position="26"/>
        <end position="372"/>
    </location>
</feature>
<dbReference type="PRINTS" id="PR00368">
    <property type="entry name" value="FADPNR"/>
</dbReference>